<evidence type="ECO:0000313" key="4">
    <source>
        <dbReference type="Proteomes" id="UP000265520"/>
    </source>
</evidence>
<feature type="region of interest" description="Disordered" evidence="1">
    <location>
        <begin position="1"/>
        <end position="27"/>
    </location>
</feature>
<reference evidence="3 4" key="1">
    <citation type="journal article" date="2018" name="Front. Plant Sci.">
        <title>Red Clover (Trifolium pratense) and Zigzag Clover (T. medium) - A Picture of Genomic Similarities and Differences.</title>
        <authorList>
            <person name="Dluhosova J."/>
            <person name="Istvanek J."/>
            <person name="Nedelnik J."/>
            <person name="Repkova J."/>
        </authorList>
    </citation>
    <scope>NUCLEOTIDE SEQUENCE [LARGE SCALE GENOMIC DNA]</scope>
    <source>
        <strain evidence="4">cv. 10/8</strain>
        <tissue evidence="3">Leaf</tissue>
    </source>
</reference>
<organism evidence="3 4">
    <name type="scientific">Trifolium medium</name>
    <dbReference type="NCBI Taxonomy" id="97028"/>
    <lineage>
        <taxon>Eukaryota</taxon>
        <taxon>Viridiplantae</taxon>
        <taxon>Streptophyta</taxon>
        <taxon>Embryophyta</taxon>
        <taxon>Tracheophyta</taxon>
        <taxon>Spermatophyta</taxon>
        <taxon>Magnoliopsida</taxon>
        <taxon>eudicotyledons</taxon>
        <taxon>Gunneridae</taxon>
        <taxon>Pentapetalae</taxon>
        <taxon>rosids</taxon>
        <taxon>fabids</taxon>
        <taxon>Fabales</taxon>
        <taxon>Fabaceae</taxon>
        <taxon>Papilionoideae</taxon>
        <taxon>50 kb inversion clade</taxon>
        <taxon>NPAAA clade</taxon>
        <taxon>Hologalegina</taxon>
        <taxon>IRL clade</taxon>
        <taxon>Trifolieae</taxon>
        <taxon>Trifolium</taxon>
    </lineage>
</organism>
<dbReference type="Gene3D" id="4.10.60.10">
    <property type="entry name" value="Zinc finger, CCHC-type"/>
    <property type="match status" value="1"/>
</dbReference>
<dbReference type="AlphaFoldDB" id="A0A392VF29"/>
<accession>A0A392VF29</accession>
<dbReference type="Proteomes" id="UP000265520">
    <property type="component" value="Unassembled WGS sequence"/>
</dbReference>
<keyword evidence="4" id="KW-1185">Reference proteome</keyword>
<proteinExistence type="predicted"/>
<dbReference type="InterPro" id="IPR036875">
    <property type="entry name" value="Znf_CCHC_sf"/>
</dbReference>
<feature type="domain" description="CCHC-type" evidence="2">
    <location>
        <begin position="48"/>
        <end position="59"/>
    </location>
</feature>
<dbReference type="InterPro" id="IPR001878">
    <property type="entry name" value="Znf_CCHC"/>
</dbReference>
<evidence type="ECO:0000256" key="1">
    <source>
        <dbReference type="SAM" id="MobiDB-lite"/>
    </source>
</evidence>
<feature type="non-terminal residue" evidence="3">
    <location>
        <position position="60"/>
    </location>
</feature>
<dbReference type="Pfam" id="PF00098">
    <property type="entry name" value="zf-CCHC"/>
    <property type="match status" value="2"/>
</dbReference>
<dbReference type="EMBL" id="LXQA011131005">
    <property type="protein sequence ID" value="MCI86063.1"/>
    <property type="molecule type" value="Genomic_DNA"/>
</dbReference>
<dbReference type="GO" id="GO:0003676">
    <property type="term" value="F:nucleic acid binding"/>
    <property type="evidence" value="ECO:0007669"/>
    <property type="project" value="InterPro"/>
</dbReference>
<dbReference type="GO" id="GO:0008270">
    <property type="term" value="F:zinc ion binding"/>
    <property type="evidence" value="ECO:0007669"/>
    <property type="project" value="InterPro"/>
</dbReference>
<feature type="compositionally biased region" description="Basic and acidic residues" evidence="1">
    <location>
        <begin position="1"/>
        <end position="13"/>
    </location>
</feature>
<evidence type="ECO:0000259" key="2">
    <source>
        <dbReference type="Pfam" id="PF00098"/>
    </source>
</evidence>
<evidence type="ECO:0000313" key="3">
    <source>
        <dbReference type="EMBL" id="MCI86063.1"/>
    </source>
</evidence>
<sequence length="60" mass="6562">DKKKGQDRAKPYENKGNGSGKGKQGNGQCFKCGSRGHISYDFPLKDDKCFNCGKLGHKAE</sequence>
<name>A0A392VF29_9FABA</name>
<dbReference type="SUPFAM" id="SSF57756">
    <property type="entry name" value="Retrovirus zinc finger-like domains"/>
    <property type="match status" value="1"/>
</dbReference>
<feature type="domain" description="CCHC-type" evidence="2">
    <location>
        <begin position="28"/>
        <end position="41"/>
    </location>
</feature>
<comment type="caution">
    <text evidence="3">The sequence shown here is derived from an EMBL/GenBank/DDBJ whole genome shotgun (WGS) entry which is preliminary data.</text>
</comment>
<protein>
    <recommendedName>
        <fullName evidence="2">CCHC-type domain-containing protein</fullName>
    </recommendedName>
</protein>
<feature type="non-terminal residue" evidence="3">
    <location>
        <position position="1"/>
    </location>
</feature>